<dbReference type="RefSeq" id="YP_762593.1">
    <property type="nucleotide sequence ID" value="NC_008364.1"/>
</dbReference>
<evidence type="ECO:0000313" key="2">
    <source>
        <dbReference type="Proteomes" id="UP000001250"/>
    </source>
</evidence>
<keyword evidence="2" id="KW-1185">Reference proteome</keyword>
<dbReference type="InterPro" id="IPR008979">
    <property type="entry name" value="Galactose-bd-like_sf"/>
</dbReference>
<dbReference type="KEGG" id="vg:5130590"/>
<organism evidence="1 2">
    <name type="scientific">Lactococcus phage Q54</name>
    <dbReference type="NCBI Taxonomy" id="382685"/>
    <lineage>
        <taxon>Viruses</taxon>
        <taxon>Duplodnaviria</taxon>
        <taxon>Heunggongvirae</taxon>
        <taxon>Uroviricota</taxon>
        <taxon>Caudoviricetes</taxon>
        <taxon>Questintvirus</taxon>
        <taxon>Questintvirus Q54</taxon>
    </lineage>
</organism>
<dbReference type="Gene3D" id="2.60.120.260">
    <property type="entry name" value="Galactose-binding domain-like"/>
    <property type="match status" value="1"/>
</dbReference>
<name>Q0GXU8_9CAUD</name>
<dbReference type="Proteomes" id="UP000001250">
    <property type="component" value="Segment"/>
</dbReference>
<evidence type="ECO:0000313" key="1">
    <source>
        <dbReference type="EMBL" id="ABF22578.1"/>
    </source>
</evidence>
<sequence>MYPNLNLGDNTKDFNNVWGFPNLSGSILVPESAVQKTQDGGFSYLTYNPTEGSKDWFRFFLVPDTDTPNMTKITVKPNTNYTFSVWLKGTGQHTIYAFNDWTATNTPWNLDINLTSDWKLYTFTVISKDVLPNNNIQFFIRSNNGTEINLKKPKVEEGTVATPWTLSANEADPPDYPGYIGKYVGQIGSVQSTNYLDYDWFKA</sequence>
<protein>
    <submittedName>
        <fullName evidence="1">Receptor binding protein</fullName>
    </submittedName>
</protein>
<dbReference type="GeneID" id="5130590"/>
<accession>Q0GXU8</accession>
<dbReference type="OrthoDB" id="2148at10239"/>
<dbReference type="SUPFAM" id="SSF49785">
    <property type="entry name" value="Galactose-binding domain-like"/>
    <property type="match status" value="1"/>
</dbReference>
<dbReference type="EMBL" id="DQ490056">
    <property type="protein sequence ID" value="ABF22578.1"/>
    <property type="molecule type" value="Genomic_DNA"/>
</dbReference>
<proteinExistence type="predicted"/>
<keyword evidence="1" id="KW-0675">Receptor</keyword>
<reference evidence="1 2" key="1">
    <citation type="journal article" date="2006" name="J. Bacteriol.">
        <title>Genome sequence and global gene expression of Q54, a new phage species linking the 936 and c2 phage species of Lactococcus lactis.</title>
        <authorList>
            <person name="Fortier L.C."/>
            <person name="Bransi A."/>
            <person name="Moineau S."/>
        </authorList>
    </citation>
    <scope>NUCLEOTIDE SEQUENCE</scope>
</reference>